<feature type="transmembrane region" description="Helical" evidence="1">
    <location>
        <begin position="109"/>
        <end position="127"/>
    </location>
</feature>
<sequence length="246" mass="26426">MSETPCFDQRLSKYLLTKIGFLSDVKTLLIPHTPHNFESANKKISISIPMKRKLYATPHFNCEDDMEELNVTALSHRKESVAPLTSDRNGGIFRNGFSYPLAVMLRLRVLQIVCGISAMVMGCVAFIEERQKFSMGLGIPAGCFSVIAAAVSIHTSRGWSAMTGTMVGAGAASVLWAAAGCLLVALIVQCCRTILDPPGAEYDDGLLDEDSRPSSRDLVVIACVQIALAIITLLSAAVCARIDCGA</sequence>
<keyword evidence="1" id="KW-0812">Transmembrane</keyword>
<dbReference type="OrthoDB" id="8188942at2759"/>
<dbReference type="EMBL" id="CAJQZP010001531">
    <property type="protein sequence ID" value="CAG5052725.1"/>
    <property type="molecule type" value="Genomic_DNA"/>
</dbReference>
<name>A0A8S3Y9N1_PARAO</name>
<gene>
    <name evidence="2" type="ORF">PAPOLLO_LOCUS25460</name>
</gene>
<keyword evidence="1" id="KW-0472">Membrane</keyword>
<evidence type="ECO:0000313" key="2">
    <source>
        <dbReference type="EMBL" id="CAG5052725.1"/>
    </source>
</evidence>
<feature type="transmembrane region" description="Helical" evidence="1">
    <location>
        <begin position="133"/>
        <end position="153"/>
    </location>
</feature>
<dbReference type="AlphaFoldDB" id="A0A8S3Y9N1"/>
<accession>A0A8S3Y9N1</accession>
<dbReference type="Proteomes" id="UP000691718">
    <property type="component" value="Unassembled WGS sequence"/>
</dbReference>
<keyword evidence="3" id="KW-1185">Reference proteome</keyword>
<keyword evidence="1" id="KW-1133">Transmembrane helix</keyword>
<evidence type="ECO:0000313" key="3">
    <source>
        <dbReference type="Proteomes" id="UP000691718"/>
    </source>
</evidence>
<feature type="transmembrane region" description="Helical" evidence="1">
    <location>
        <begin position="218"/>
        <end position="240"/>
    </location>
</feature>
<protein>
    <submittedName>
        <fullName evidence="2">(apollo) hypothetical protein</fullName>
    </submittedName>
</protein>
<feature type="transmembrane region" description="Helical" evidence="1">
    <location>
        <begin position="165"/>
        <end position="188"/>
    </location>
</feature>
<reference evidence="2" key="1">
    <citation type="submission" date="2021-04" db="EMBL/GenBank/DDBJ databases">
        <authorList>
            <person name="Tunstrom K."/>
        </authorList>
    </citation>
    <scope>NUCLEOTIDE SEQUENCE</scope>
</reference>
<evidence type="ECO:0000256" key="1">
    <source>
        <dbReference type="SAM" id="Phobius"/>
    </source>
</evidence>
<proteinExistence type="predicted"/>
<organism evidence="2 3">
    <name type="scientific">Parnassius apollo</name>
    <name type="common">Apollo butterfly</name>
    <name type="synonym">Papilio apollo</name>
    <dbReference type="NCBI Taxonomy" id="110799"/>
    <lineage>
        <taxon>Eukaryota</taxon>
        <taxon>Metazoa</taxon>
        <taxon>Ecdysozoa</taxon>
        <taxon>Arthropoda</taxon>
        <taxon>Hexapoda</taxon>
        <taxon>Insecta</taxon>
        <taxon>Pterygota</taxon>
        <taxon>Neoptera</taxon>
        <taxon>Endopterygota</taxon>
        <taxon>Lepidoptera</taxon>
        <taxon>Glossata</taxon>
        <taxon>Ditrysia</taxon>
        <taxon>Papilionoidea</taxon>
        <taxon>Papilionidae</taxon>
        <taxon>Parnassiinae</taxon>
        <taxon>Parnassini</taxon>
        <taxon>Parnassius</taxon>
        <taxon>Parnassius</taxon>
    </lineage>
</organism>
<comment type="caution">
    <text evidence="2">The sequence shown here is derived from an EMBL/GenBank/DDBJ whole genome shotgun (WGS) entry which is preliminary data.</text>
</comment>